<name>A0A261RNS5_9BORD</name>
<keyword evidence="2" id="KW-1185">Reference proteome</keyword>
<proteinExistence type="predicted"/>
<dbReference type="EMBL" id="NEVJ01000001">
    <property type="protein sequence ID" value="OZI25953.1"/>
    <property type="molecule type" value="Genomic_DNA"/>
</dbReference>
<sequence length="898" mass="97432">MMLSFHGIPDQGARKADMNRKARKISRVIYTLLDTLAAGRDKNLPLPKDALHQLMGIVVTQKLGASLERIAQPFVDAYVNRAPREDVLVIFNRLNELAGAVSLFAAMNETNRQDGQGIIEVLKRACLTALARDSVGASLGMLAGSLDQPQPDPRVIAKAWSSLDHGVREAACKERLPPVEHMQAGLESLSHASTRVFCTVLAPQVPPHARMARYLLETAIHDTLRDVPAEDYPDHLDTGLVQEAVRTHVVATIERRIAHTIHKLENATRPGVRTAEVANREWHDIRGLLLSLGWVYLAPDYQDGLDEQVQAERATERHYARAVMMMPPRTAGALLERLDTDRLLAMYGHLDLWSGDEHAHLSSLLQRACGARLHELRDAVLAARSTLDAAVHQDRRIGTAHALLTLSDALAQCERFALRASMAPDWRQDPGVDAAILRAAGSLRMPGEPGIGMGQATLGMLDDAAFADLLRSDHPRVAAALSLDPAARLYEARRRLALADAAVAARLARLSDLLLDPLLAPHSFTSAIVGIALADMARRDIKSAFGDGRAHDAALAASPMDREIGLMLGLMRVRDDDAAPLPWAETRRHASGLLGALRQVRRAAMHGEGGRAGADSGALATVDTAISVLQRLGGHSGIRAEDSASGFAAAGDPYWNPRCLADIAPFFGFRYEPAFGLALPLFGSMHRARLLAALGMRMALPPPAKLHTLQAPVQGAFHDVAVDKHFHDAAYRRGELSLRVNGHAPDPSADPRIAALGDDVRRQSAPSLDRALAKLAGLGSGADIALTRLMSALSQGVVDFVQSARDMPEAWRWSRIPEPASVRHIHFDVSEMAQGGYRLDIVACLETPRPDREIHLTFTVRANETGGRVTSLIVPPTARLMNSLYHIDTARPIHDAGK</sequence>
<organism evidence="1 2">
    <name type="scientific">Bordetella genomosp. 9</name>
    <dbReference type="NCBI Taxonomy" id="1416803"/>
    <lineage>
        <taxon>Bacteria</taxon>
        <taxon>Pseudomonadati</taxon>
        <taxon>Pseudomonadota</taxon>
        <taxon>Betaproteobacteria</taxon>
        <taxon>Burkholderiales</taxon>
        <taxon>Alcaligenaceae</taxon>
        <taxon>Bordetella</taxon>
    </lineage>
</organism>
<comment type="caution">
    <text evidence="1">The sequence shown here is derived from an EMBL/GenBank/DDBJ whole genome shotgun (WGS) entry which is preliminary data.</text>
</comment>
<dbReference type="AlphaFoldDB" id="A0A261RNS5"/>
<accession>A0A261RNS5</accession>
<protein>
    <submittedName>
        <fullName evidence="1">Uncharacterized protein</fullName>
    </submittedName>
</protein>
<evidence type="ECO:0000313" key="1">
    <source>
        <dbReference type="EMBL" id="OZI25953.1"/>
    </source>
</evidence>
<dbReference type="Proteomes" id="UP000216857">
    <property type="component" value="Unassembled WGS sequence"/>
</dbReference>
<evidence type="ECO:0000313" key="2">
    <source>
        <dbReference type="Proteomes" id="UP000216857"/>
    </source>
</evidence>
<gene>
    <name evidence="1" type="ORF">CAL26_00935</name>
</gene>
<reference evidence="1" key="1">
    <citation type="submission" date="2017-05" db="EMBL/GenBank/DDBJ databases">
        <title>Complete and WGS of Bordetella genogroups.</title>
        <authorList>
            <person name="Spilker T."/>
            <person name="Lipuma J."/>
        </authorList>
    </citation>
    <scope>NUCLEOTIDE SEQUENCE</scope>
    <source>
        <strain evidence="1">AU21707</strain>
    </source>
</reference>